<protein>
    <submittedName>
        <fullName evidence="2">Uncharacterized protein</fullName>
    </submittedName>
</protein>
<dbReference type="AlphaFoldDB" id="A0AAN9SH39"/>
<sequence length="120" mass="14310">MLWHLKAYELDLHGEKNWFANTELKSGIYAWIARAEDYKMNNIIGEQLQKMDVRTISQLMEVEAQMQDKLLSNLNNTLQNKRKRLKDMEIKYNETSHRMDIVMGEIDKLTLDHNPEMEKI</sequence>
<dbReference type="Gene3D" id="3.30.70.2890">
    <property type="entry name" value="XS domain"/>
    <property type="match status" value="1"/>
</dbReference>
<feature type="coiled-coil region" evidence="1">
    <location>
        <begin position="71"/>
        <end position="98"/>
    </location>
</feature>
<dbReference type="PANTHER" id="PTHR21596">
    <property type="entry name" value="RIBONUCLEASE P SUBUNIT P38"/>
    <property type="match status" value="1"/>
</dbReference>
<keyword evidence="3" id="KW-1185">Reference proteome</keyword>
<accession>A0AAN9SH39</accession>
<dbReference type="EMBL" id="JAYMYS010000004">
    <property type="protein sequence ID" value="KAK7395826.1"/>
    <property type="molecule type" value="Genomic_DNA"/>
</dbReference>
<keyword evidence="1" id="KW-0175">Coiled coil</keyword>
<dbReference type="InterPro" id="IPR045177">
    <property type="entry name" value="FDM1-5/IDN2"/>
</dbReference>
<dbReference type="InterPro" id="IPR038588">
    <property type="entry name" value="XS_domain_sf"/>
</dbReference>
<gene>
    <name evidence="2" type="ORF">VNO78_16397</name>
</gene>
<evidence type="ECO:0000256" key="1">
    <source>
        <dbReference type="SAM" id="Coils"/>
    </source>
</evidence>
<proteinExistence type="predicted"/>
<dbReference type="Proteomes" id="UP001386955">
    <property type="component" value="Unassembled WGS sequence"/>
</dbReference>
<dbReference type="PANTHER" id="PTHR21596:SF65">
    <property type="entry name" value="PROTEIN INVOLVED IN DE NOVO 2-RELATED"/>
    <property type="match status" value="1"/>
</dbReference>
<organism evidence="2 3">
    <name type="scientific">Psophocarpus tetragonolobus</name>
    <name type="common">Winged bean</name>
    <name type="synonym">Dolichos tetragonolobus</name>
    <dbReference type="NCBI Taxonomy" id="3891"/>
    <lineage>
        <taxon>Eukaryota</taxon>
        <taxon>Viridiplantae</taxon>
        <taxon>Streptophyta</taxon>
        <taxon>Embryophyta</taxon>
        <taxon>Tracheophyta</taxon>
        <taxon>Spermatophyta</taxon>
        <taxon>Magnoliopsida</taxon>
        <taxon>eudicotyledons</taxon>
        <taxon>Gunneridae</taxon>
        <taxon>Pentapetalae</taxon>
        <taxon>rosids</taxon>
        <taxon>fabids</taxon>
        <taxon>Fabales</taxon>
        <taxon>Fabaceae</taxon>
        <taxon>Papilionoideae</taxon>
        <taxon>50 kb inversion clade</taxon>
        <taxon>NPAAA clade</taxon>
        <taxon>indigoferoid/millettioid clade</taxon>
        <taxon>Phaseoleae</taxon>
        <taxon>Psophocarpus</taxon>
    </lineage>
</organism>
<name>A0AAN9SH39_PSOTE</name>
<comment type="caution">
    <text evidence="2">The sequence shown here is derived from an EMBL/GenBank/DDBJ whole genome shotgun (WGS) entry which is preliminary data.</text>
</comment>
<evidence type="ECO:0000313" key="3">
    <source>
        <dbReference type="Proteomes" id="UP001386955"/>
    </source>
</evidence>
<reference evidence="2 3" key="1">
    <citation type="submission" date="2024-01" db="EMBL/GenBank/DDBJ databases">
        <title>The genomes of 5 underutilized Papilionoideae crops provide insights into root nodulation and disease resistanc.</title>
        <authorList>
            <person name="Jiang F."/>
        </authorList>
    </citation>
    <scope>NUCLEOTIDE SEQUENCE [LARGE SCALE GENOMIC DNA]</scope>
    <source>
        <strain evidence="2">DUOXIRENSHENG_FW03</strain>
        <tissue evidence="2">Leaves</tissue>
    </source>
</reference>
<dbReference type="GO" id="GO:0080188">
    <property type="term" value="P:gene silencing by siRNA-directed DNA methylation"/>
    <property type="evidence" value="ECO:0007669"/>
    <property type="project" value="InterPro"/>
</dbReference>
<evidence type="ECO:0000313" key="2">
    <source>
        <dbReference type="EMBL" id="KAK7395826.1"/>
    </source>
</evidence>